<proteinExistence type="predicted"/>
<name>A0A8K0N2N0_COCNU</name>
<evidence type="ECO:0000313" key="3">
    <source>
        <dbReference type="Proteomes" id="UP000797356"/>
    </source>
</evidence>
<dbReference type="AlphaFoldDB" id="A0A8K0N2N0"/>
<evidence type="ECO:0000313" key="2">
    <source>
        <dbReference type="EMBL" id="KAG1346584.1"/>
    </source>
</evidence>
<gene>
    <name evidence="2" type="ORF">COCNU_06G004130</name>
</gene>
<keyword evidence="3" id="KW-1185">Reference proteome</keyword>
<evidence type="ECO:0000256" key="1">
    <source>
        <dbReference type="SAM" id="MobiDB-lite"/>
    </source>
</evidence>
<organism evidence="2 3">
    <name type="scientific">Cocos nucifera</name>
    <name type="common">Coconut palm</name>
    <dbReference type="NCBI Taxonomy" id="13894"/>
    <lineage>
        <taxon>Eukaryota</taxon>
        <taxon>Viridiplantae</taxon>
        <taxon>Streptophyta</taxon>
        <taxon>Embryophyta</taxon>
        <taxon>Tracheophyta</taxon>
        <taxon>Spermatophyta</taxon>
        <taxon>Magnoliopsida</taxon>
        <taxon>Liliopsida</taxon>
        <taxon>Arecaceae</taxon>
        <taxon>Arecoideae</taxon>
        <taxon>Cocoseae</taxon>
        <taxon>Attaleinae</taxon>
        <taxon>Cocos</taxon>
    </lineage>
</organism>
<dbReference type="EMBL" id="CM017877">
    <property type="protein sequence ID" value="KAG1346584.1"/>
    <property type="molecule type" value="Genomic_DNA"/>
</dbReference>
<sequence length="180" mass="18913">MALLVSLHHLNIIELIFSNAPPAPPHSTASSMASSTSNLQLSSNSPFATKLATSGLCPSPGSSPSNWCKVKREHGEGAKGDDAKLTETIKIIVSPEENIVEKKPTGGALNGEMSELTSGKVKKDGMGNAVAIREGTINGVAAMALEEGEESGGIEDEKKREEEGIEDGEDNGILYKRRKG</sequence>
<feature type="region of interest" description="Disordered" evidence="1">
    <location>
        <begin position="146"/>
        <end position="180"/>
    </location>
</feature>
<comment type="caution">
    <text evidence="2">The sequence shown here is derived from an EMBL/GenBank/DDBJ whole genome shotgun (WGS) entry which is preliminary data.</text>
</comment>
<protein>
    <submittedName>
        <fullName evidence="2">Uncharacterized protein</fullName>
    </submittedName>
</protein>
<accession>A0A8K0N2N0</accession>
<reference evidence="2" key="1">
    <citation type="journal article" date="2017" name="Gigascience">
        <title>The genome draft of coconut (Cocos nucifera).</title>
        <authorList>
            <person name="Xiao Y."/>
            <person name="Xu P."/>
            <person name="Fan H."/>
            <person name="Baudouin L."/>
            <person name="Xia W."/>
            <person name="Bocs S."/>
            <person name="Xu J."/>
            <person name="Li Q."/>
            <person name="Guo A."/>
            <person name="Zhou L."/>
            <person name="Li J."/>
            <person name="Wu Y."/>
            <person name="Ma Z."/>
            <person name="Armero A."/>
            <person name="Issali A.E."/>
            <person name="Liu N."/>
            <person name="Peng M."/>
            <person name="Yang Y."/>
        </authorList>
    </citation>
    <scope>NUCLEOTIDE SEQUENCE</scope>
    <source>
        <tissue evidence="2">Spear leaf of Hainan Tall coconut</tissue>
    </source>
</reference>
<dbReference type="Proteomes" id="UP000797356">
    <property type="component" value="Chromosome 6"/>
</dbReference>
<reference evidence="2" key="2">
    <citation type="submission" date="2019-07" db="EMBL/GenBank/DDBJ databases">
        <authorList>
            <person name="Yang Y."/>
            <person name="Bocs S."/>
            <person name="Baudouin L."/>
        </authorList>
    </citation>
    <scope>NUCLEOTIDE SEQUENCE</scope>
    <source>
        <tissue evidence="2">Spear leaf of Hainan Tall coconut</tissue>
    </source>
</reference>